<dbReference type="GO" id="GO:0005524">
    <property type="term" value="F:ATP binding"/>
    <property type="evidence" value="ECO:0007669"/>
    <property type="project" value="UniProtKB-KW"/>
</dbReference>
<dbReference type="CDD" id="cd00712">
    <property type="entry name" value="AsnB"/>
    <property type="match status" value="1"/>
</dbReference>
<evidence type="ECO:0000256" key="5">
    <source>
        <dbReference type="ARBA" id="ARBA00022840"/>
    </source>
</evidence>
<dbReference type="PROSITE" id="PS51278">
    <property type="entry name" value="GATASE_TYPE_2"/>
    <property type="match status" value="1"/>
</dbReference>
<dbReference type="InterPro" id="IPR017932">
    <property type="entry name" value="GATase_2_dom"/>
</dbReference>
<evidence type="ECO:0000313" key="13">
    <source>
        <dbReference type="EMBL" id="ALX47664.1"/>
    </source>
</evidence>
<name>A0A0U3W3C2_9BACI</name>
<organism evidence="13 14">
    <name type="scientific">Lentibacillus amyloliquefaciens</name>
    <dbReference type="NCBI Taxonomy" id="1472767"/>
    <lineage>
        <taxon>Bacteria</taxon>
        <taxon>Bacillati</taxon>
        <taxon>Bacillota</taxon>
        <taxon>Bacilli</taxon>
        <taxon>Bacillales</taxon>
        <taxon>Bacillaceae</taxon>
        <taxon>Lentibacillus</taxon>
    </lineage>
</organism>
<feature type="binding site" evidence="10">
    <location>
        <position position="284"/>
    </location>
    <ligand>
        <name>ATP</name>
        <dbReference type="ChEBI" id="CHEBI:30616"/>
    </ligand>
</feature>
<evidence type="ECO:0000256" key="1">
    <source>
        <dbReference type="ARBA" id="ARBA00005187"/>
    </source>
</evidence>
<dbReference type="InterPro" id="IPR051786">
    <property type="entry name" value="ASN_synthetase/amidase"/>
</dbReference>
<dbReference type="NCBIfam" id="TIGR01536">
    <property type="entry name" value="asn_synth_AEB"/>
    <property type="match status" value="1"/>
</dbReference>
<dbReference type="OrthoDB" id="9763290at2"/>
<dbReference type="InterPro" id="IPR006426">
    <property type="entry name" value="Asn_synth_AEB"/>
</dbReference>
<feature type="site" description="Important for beta-aspartyl-AMP intermediate formation" evidence="11">
    <location>
        <position position="359"/>
    </location>
</feature>
<evidence type="ECO:0000256" key="11">
    <source>
        <dbReference type="PIRSR" id="PIRSR001589-3"/>
    </source>
</evidence>
<dbReference type="GO" id="GO:0006529">
    <property type="term" value="P:asparagine biosynthetic process"/>
    <property type="evidence" value="ECO:0007669"/>
    <property type="project" value="UniProtKB-KW"/>
</dbReference>
<evidence type="ECO:0000256" key="9">
    <source>
        <dbReference type="PIRSR" id="PIRSR001589-1"/>
    </source>
</evidence>
<accession>A0A0U3W3C2</accession>
<reference evidence="13 14" key="1">
    <citation type="submission" date="2016-01" db="EMBL/GenBank/DDBJ databases">
        <title>Complete genome sequence of strain Lentibacillus amyloliquefaciens LAM0015T isolated from saline sediment.</title>
        <authorList>
            <person name="Wang J.-L."/>
            <person name="He M.-X."/>
        </authorList>
    </citation>
    <scope>NUCLEOTIDE SEQUENCE [LARGE SCALE GENOMIC DNA]</scope>
    <source>
        <strain evidence="13 14">LAM0015</strain>
    </source>
</reference>
<feature type="active site" description="For GATase activity" evidence="9">
    <location>
        <position position="2"/>
    </location>
</feature>
<dbReference type="STRING" id="1472767.AOX59_03025"/>
<keyword evidence="5 10" id="KW-0067">ATP-binding</keyword>
<dbReference type="GO" id="GO:0005829">
    <property type="term" value="C:cytosol"/>
    <property type="evidence" value="ECO:0007669"/>
    <property type="project" value="TreeGrafter"/>
</dbReference>
<evidence type="ECO:0000259" key="12">
    <source>
        <dbReference type="PROSITE" id="PS51278"/>
    </source>
</evidence>
<dbReference type="InterPro" id="IPR014729">
    <property type="entry name" value="Rossmann-like_a/b/a_fold"/>
</dbReference>
<feature type="binding site" evidence="10">
    <location>
        <begin position="357"/>
        <end position="358"/>
    </location>
    <ligand>
        <name>ATP</name>
        <dbReference type="ChEBI" id="CHEBI:30616"/>
    </ligand>
</feature>
<keyword evidence="6 9" id="KW-0061">Asparagine biosynthesis</keyword>
<dbReference type="Pfam" id="PF13537">
    <property type="entry name" value="GATase_7"/>
    <property type="match status" value="1"/>
</dbReference>
<dbReference type="Proteomes" id="UP000050331">
    <property type="component" value="Chromosome"/>
</dbReference>
<evidence type="ECO:0000256" key="7">
    <source>
        <dbReference type="ARBA" id="ARBA00022962"/>
    </source>
</evidence>
<dbReference type="SUPFAM" id="SSF52402">
    <property type="entry name" value="Adenine nucleotide alpha hydrolases-like"/>
    <property type="match status" value="1"/>
</dbReference>
<keyword evidence="14" id="KW-1185">Reference proteome</keyword>
<sequence length="642" mass="74505">MCGFVGQIKNIASDFFSDYRDWREEIHHRGPDDQGTYIDEYVQFDFHRLSILDLKHGHQPMSDKSGRYIMVFNGEIYNFIELRMELEEAGVTFDTGSDTEVLLELYALEKERAVHRLRGMFAFVIWDKQEKRLFSARDHFSIKPLYFNETEEGMAFASEEKSLFQPGTRTLDSHSLQNYFTFQYVPGERCLLEGMQQLKPGHYLIKEPGKSPLTYEYHHLHFQPDSSKSFEEYVQQTRDVLEDSVQKHMRSDVPVGAFLSGGIDSTSIVALAKQHHPNIQTFTVGFERDGYSEIDLAQVTADQLGVENIHKVITPEEVIQELPNIIWHMDDPVADPAAIPNYFVSKEASKYVKVVLSGEGADELFAGYNIYREPLALKGFDYLPGFLKRALHHLARIFPEGMKGKSFLLRGTTSLSERYVGNAKIFDEQEKQALLLDYNKDFVFKHVTRALYQEVAHCDPTTQMQYIDLHTWLHGDILTIADRMTMAHSLELRVPFLDKEVFKVASKLPMDTKISNGTTKYVLRQAVRDLIPEPVTNRKKLGFPVPIRHWLKNELYEWATQLIRNSPVDDIFNKKEIWKLLDQHVRGKHDHSRKIWTILVFMVWHHMYMEQPSSVPGYETSFAKNLPRNREQNHSVRVPVHG</sequence>
<evidence type="ECO:0000256" key="10">
    <source>
        <dbReference type="PIRSR" id="PIRSR001589-2"/>
    </source>
</evidence>
<comment type="catalytic activity">
    <reaction evidence="8">
        <text>L-aspartate + L-glutamine + ATP + H2O = L-asparagine + L-glutamate + AMP + diphosphate + H(+)</text>
        <dbReference type="Rhea" id="RHEA:12228"/>
        <dbReference type="ChEBI" id="CHEBI:15377"/>
        <dbReference type="ChEBI" id="CHEBI:15378"/>
        <dbReference type="ChEBI" id="CHEBI:29985"/>
        <dbReference type="ChEBI" id="CHEBI:29991"/>
        <dbReference type="ChEBI" id="CHEBI:30616"/>
        <dbReference type="ChEBI" id="CHEBI:33019"/>
        <dbReference type="ChEBI" id="CHEBI:58048"/>
        <dbReference type="ChEBI" id="CHEBI:58359"/>
        <dbReference type="ChEBI" id="CHEBI:456215"/>
        <dbReference type="EC" id="6.3.5.4"/>
    </reaction>
</comment>
<evidence type="ECO:0000256" key="3">
    <source>
        <dbReference type="ARBA" id="ARBA00012737"/>
    </source>
</evidence>
<keyword evidence="4 10" id="KW-0547">Nucleotide-binding</keyword>
<comment type="pathway">
    <text evidence="1">Amino-acid biosynthesis; L-asparagine biosynthesis; L-asparagine from L-aspartate (L-Gln route): step 1/1.</text>
</comment>
<dbReference type="Pfam" id="PF00733">
    <property type="entry name" value="Asn_synthase"/>
    <property type="match status" value="1"/>
</dbReference>
<protein>
    <recommendedName>
        <fullName evidence="3">asparagine synthase (glutamine-hydrolyzing)</fullName>
        <ecNumber evidence="3">6.3.5.4</ecNumber>
    </recommendedName>
</protein>
<comment type="similarity">
    <text evidence="2">Belongs to the asparagine synthetase family.</text>
</comment>
<dbReference type="PIRSF" id="PIRSF001589">
    <property type="entry name" value="Asn_synthetase_glu-h"/>
    <property type="match status" value="1"/>
</dbReference>
<dbReference type="AlphaFoldDB" id="A0A0U3W3C2"/>
<dbReference type="EMBL" id="CP013862">
    <property type="protein sequence ID" value="ALX47664.1"/>
    <property type="molecule type" value="Genomic_DNA"/>
</dbReference>
<dbReference type="Gene3D" id="3.40.50.620">
    <property type="entry name" value="HUPs"/>
    <property type="match status" value="1"/>
</dbReference>
<keyword evidence="7 9" id="KW-0315">Glutamine amidotransferase</keyword>
<evidence type="ECO:0000256" key="2">
    <source>
        <dbReference type="ARBA" id="ARBA00005752"/>
    </source>
</evidence>
<dbReference type="PANTHER" id="PTHR43284">
    <property type="entry name" value="ASPARAGINE SYNTHETASE (GLUTAMINE-HYDROLYZING)"/>
    <property type="match status" value="1"/>
</dbReference>
<dbReference type="Gene3D" id="3.60.20.10">
    <property type="entry name" value="Glutamine Phosphoribosylpyrophosphate, subunit 1, domain 1"/>
    <property type="match status" value="1"/>
</dbReference>
<evidence type="ECO:0000256" key="4">
    <source>
        <dbReference type="ARBA" id="ARBA00022741"/>
    </source>
</evidence>
<dbReference type="RefSeq" id="WP_068441646.1">
    <property type="nucleotide sequence ID" value="NZ_CP013862.1"/>
</dbReference>
<dbReference type="PANTHER" id="PTHR43284:SF1">
    <property type="entry name" value="ASPARAGINE SYNTHETASE"/>
    <property type="match status" value="1"/>
</dbReference>
<keyword evidence="9" id="KW-0028">Amino-acid biosynthesis</keyword>
<gene>
    <name evidence="13" type="ORF">AOX59_03025</name>
</gene>
<dbReference type="InterPro" id="IPR033738">
    <property type="entry name" value="AsnB_N"/>
</dbReference>
<dbReference type="GO" id="GO:0004066">
    <property type="term" value="F:asparagine synthase (glutamine-hydrolyzing) activity"/>
    <property type="evidence" value="ECO:0007669"/>
    <property type="project" value="UniProtKB-EC"/>
</dbReference>
<evidence type="ECO:0000256" key="6">
    <source>
        <dbReference type="ARBA" id="ARBA00022888"/>
    </source>
</evidence>
<feature type="domain" description="Glutamine amidotransferase type-2" evidence="12">
    <location>
        <begin position="2"/>
        <end position="209"/>
    </location>
</feature>
<dbReference type="CDD" id="cd01991">
    <property type="entry name" value="Asn_synthase_B_C"/>
    <property type="match status" value="1"/>
</dbReference>
<evidence type="ECO:0000313" key="14">
    <source>
        <dbReference type="Proteomes" id="UP000050331"/>
    </source>
</evidence>
<dbReference type="InterPro" id="IPR001962">
    <property type="entry name" value="Asn_synthase"/>
</dbReference>
<dbReference type="InterPro" id="IPR029055">
    <property type="entry name" value="Ntn_hydrolases_N"/>
</dbReference>
<dbReference type="EC" id="6.3.5.4" evidence="3"/>
<evidence type="ECO:0000256" key="8">
    <source>
        <dbReference type="ARBA" id="ARBA00048741"/>
    </source>
</evidence>
<feature type="binding site" evidence="10">
    <location>
        <position position="98"/>
    </location>
    <ligand>
        <name>L-glutamine</name>
        <dbReference type="ChEBI" id="CHEBI:58359"/>
    </ligand>
</feature>
<dbReference type="SUPFAM" id="SSF56235">
    <property type="entry name" value="N-terminal nucleophile aminohydrolases (Ntn hydrolases)"/>
    <property type="match status" value="1"/>
</dbReference>
<proteinExistence type="inferred from homology"/>
<dbReference type="KEGG" id="lao:AOX59_03025"/>